<accession>A0AA88UXH8</accession>
<feature type="non-terminal residue" evidence="1">
    <location>
        <position position="1"/>
    </location>
</feature>
<protein>
    <submittedName>
        <fullName evidence="1">Uncharacterized protein</fullName>
    </submittedName>
</protein>
<dbReference type="Proteomes" id="UP001188597">
    <property type="component" value="Unassembled WGS sequence"/>
</dbReference>
<gene>
    <name evidence="1" type="ORF">RJ639_025172</name>
</gene>
<dbReference type="AlphaFoldDB" id="A0AA88UXH8"/>
<reference evidence="1" key="1">
    <citation type="submission" date="2022-12" db="EMBL/GenBank/DDBJ databases">
        <title>Draft genome assemblies for two species of Escallonia (Escalloniales).</title>
        <authorList>
            <person name="Chanderbali A."/>
            <person name="Dervinis C."/>
            <person name="Anghel I."/>
            <person name="Soltis D."/>
            <person name="Soltis P."/>
            <person name="Zapata F."/>
        </authorList>
    </citation>
    <scope>NUCLEOTIDE SEQUENCE</scope>
    <source>
        <strain evidence="1">UCBG64.0493</strain>
        <tissue evidence="1">Leaf</tissue>
    </source>
</reference>
<sequence>MHNQGDLSEMPYDLEVMAKHVVDYSQGQLVDINIEYFGSDELLEYIVLLMAFAGSYNHSIIQNSFGNSFSCCFGFESLSLDLAPGGVGCVFIEWLQHADVKDGMELAAPPMRRINF</sequence>
<name>A0AA88UXH8_9ASTE</name>
<proteinExistence type="predicted"/>
<organism evidence="1 2">
    <name type="scientific">Escallonia herrerae</name>
    <dbReference type="NCBI Taxonomy" id="1293975"/>
    <lineage>
        <taxon>Eukaryota</taxon>
        <taxon>Viridiplantae</taxon>
        <taxon>Streptophyta</taxon>
        <taxon>Embryophyta</taxon>
        <taxon>Tracheophyta</taxon>
        <taxon>Spermatophyta</taxon>
        <taxon>Magnoliopsida</taxon>
        <taxon>eudicotyledons</taxon>
        <taxon>Gunneridae</taxon>
        <taxon>Pentapetalae</taxon>
        <taxon>asterids</taxon>
        <taxon>campanulids</taxon>
        <taxon>Escalloniales</taxon>
        <taxon>Escalloniaceae</taxon>
        <taxon>Escallonia</taxon>
    </lineage>
</organism>
<evidence type="ECO:0000313" key="1">
    <source>
        <dbReference type="EMBL" id="KAK2997633.1"/>
    </source>
</evidence>
<comment type="caution">
    <text evidence="1">The sequence shown here is derived from an EMBL/GenBank/DDBJ whole genome shotgun (WGS) entry which is preliminary data.</text>
</comment>
<keyword evidence="2" id="KW-1185">Reference proteome</keyword>
<dbReference type="EMBL" id="JAVXUP010004077">
    <property type="protein sequence ID" value="KAK2997633.1"/>
    <property type="molecule type" value="Genomic_DNA"/>
</dbReference>
<evidence type="ECO:0000313" key="2">
    <source>
        <dbReference type="Proteomes" id="UP001188597"/>
    </source>
</evidence>